<keyword evidence="2" id="KW-1185">Reference proteome</keyword>
<dbReference type="AlphaFoldDB" id="A0AAD3SUC8"/>
<comment type="caution">
    <text evidence="1">The sequence shown here is derived from an EMBL/GenBank/DDBJ whole genome shotgun (WGS) entry which is preliminary data.</text>
</comment>
<accession>A0AAD3SUC8</accession>
<evidence type="ECO:0000313" key="1">
    <source>
        <dbReference type="EMBL" id="GMH17272.1"/>
    </source>
</evidence>
<sequence>MSGELDPFFLGVSVANFTISRSFRFFHSRSHPAKLCVLKGSAQCVPWKPCLMGLSATSRVSAAVCWGLYHRVLVVSRDRVPLGTSQWFLCCFAFVSVSCGRKL</sequence>
<gene>
    <name evidence="1" type="ORF">Nepgr_019113</name>
</gene>
<dbReference type="Proteomes" id="UP001279734">
    <property type="component" value="Unassembled WGS sequence"/>
</dbReference>
<organism evidence="1 2">
    <name type="scientific">Nepenthes gracilis</name>
    <name type="common">Slender pitcher plant</name>
    <dbReference type="NCBI Taxonomy" id="150966"/>
    <lineage>
        <taxon>Eukaryota</taxon>
        <taxon>Viridiplantae</taxon>
        <taxon>Streptophyta</taxon>
        <taxon>Embryophyta</taxon>
        <taxon>Tracheophyta</taxon>
        <taxon>Spermatophyta</taxon>
        <taxon>Magnoliopsida</taxon>
        <taxon>eudicotyledons</taxon>
        <taxon>Gunneridae</taxon>
        <taxon>Pentapetalae</taxon>
        <taxon>Caryophyllales</taxon>
        <taxon>Nepenthaceae</taxon>
        <taxon>Nepenthes</taxon>
    </lineage>
</organism>
<evidence type="ECO:0000313" key="2">
    <source>
        <dbReference type="Proteomes" id="UP001279734"/>
    </source>
</evidence>
<proteinExistence type="predicted"/>
<name>A0AAD3SUC8_NEPGR</name>
<dbReference type="EMBL" id="BSYO01000017">
    <property type="protein sequence ID" value="GMH17272.1"/>
    <property type="molecule type" value="Genomic_DNA"/>
</dbReference>
<protein>
    <submittedName>
        <fullName evidence="1">Uncharacterized protein</fullName>
    </submittedName>
</protein>
<reference evidence="1" key="1">
    <citation type="submission" date="2023-05" db="EMBL/GenBank/DDBJ databases">
        <title>Nepenthes gracilis genome sequencing.</title>
        <authorList>
            <person name="Fukushima K."/>
        </authorList>
    </citation>
    <scope>NUCLEOTIDE SEQUENCE</scope>
    <source>
        <strain evidence="1">SING2019-196</strain>
    </source>
</reference>